<reference evidence="15 16" key="1">
    <citation type="submission" date="2019-01" db="EMBL/GenBank/DDBJ databases">
        <title>Genome sequencing of the rare red list fungi Fomitopsis rosea.</title>
        <authorList>
            <person name="Buettner E."/>
            <person name="Kellner H."/>
        </authorList>
    </citation>
    <scope>NUCLEOTIDE SEQUENCE [LARGE SCALE GENOMIC DNA]</scope>
    <source>
        <strain evidence="15 16">DSM 105464</strain>
    </source>
</reference>
<dbReference type="InterPro" id="IPR002401">
    <property type="entry name" value="Cyt_P450_E_grp-I"/>
</dbReference>
<evidence type="ECO:0000256" key="14">
    <source>
        <dbReference type="RuleBase" id="RU000461"/>
    </source>
</evidence>
<evidence type="ECO:0000256" key="6">
    <source>
        <dbReference type="ARBA" id="ARBA00022692"/>
    </source>
</evidence>
<dbReference type="EMBL" id="SEKV01001199">
    <property type="protein sequence ID" value="TFY51386.1"/>
    <property type="molecule type" value="Genomic_DNA"/>
</dbReference>
<evidence type="ECO:0000256" key="1">
    <source>
        <dbReference type="ARBA" id="ARBA00001971"/>
    </source>
</evidence>
<keyword evidence="5 13" id="KW-0349">Heme</keyword>
<dbReference type="Pfam" id="PF00067">
    <property type="entry name" value="p450"/>
    <property type="match status" value="1"/>
</dbReference>
<comment type="pathway">
    <text evidence="3">Secondary metabolite biosynthesis.</text>
</comment>
<dbReference type="GO" id="GO:0020037">
    <property type="term" value="F:heme binding"/>
    <property type="evidence" value="ECO:0007669"/>
    <property type="project" value="InterPro"/>
</dbReference>
<comment type="subcellular location">
    <subcellularLocation>
        <location evidence="2">Membrane</location>
    </subcellularLocation>
</comment>
<dbReference type="SUPFAM" id="SSF48264">
    <property type="entry name" value="Cytochrome P450"/>
    <property type="match status" value="1"/>
</dbReference>
<comment type="similarity">
    <text evidence="4 14">Belongs to the cytochrome P450 family.</text>
</comment>
<dbReference type="InterPro" id="IPR001128">
    <property type="entry name" value="Cyt_P450"/>
</dbReference>
<evidence type="ECO:0000313" key="16">
    <source>
        <dbReference type="Proteomes" id="UP000298390"/>
    </source>
</evidence>
<name>A0A4Y9XMR7_9APHY</name>
<comment type="caution">
    <text evidence="15">The sequence shown here is derived from an EMBL/GenBank/DDBJ whole genome shotgun (WGS) entry which is preliminary data.</text>
</comment>
<keyword evidence="12" id="KW-0472">Membrane</keyword>
<dbReference type="PRINTS" id="PR00385">
    <property type="entry name" value="P450"/>
</dbReference>
<keyword evidence="9 14" id="KW-0560">Oxidoreductase</keyword>
<dbReference type="InterPro" id="IPR036396">
    <property type="entry name" value="Cyt_P450_sf"/>
</dbReference>
<evidence type="ECO:0000256" key="7">
    <source>
        <dbReference type="ARBA" id="ARBA00022723"/>
    </source>
</evidence>
<keyword evidence="8" id="KW-1133">Transmembrane helix</keyword>
<dbReference type="InterPro" id="IPR050364">
    <property type="entry name" value="Cytochrome_P450_fung"/>
</dbReference>
<dbReference type="PANTHER" id="PTHR46300">
    <property type="entry name" value="P450, PUTATIVE (EUROFUNG)-RELATED-RELATED"/>
    <property type="match status" value="1"/>
</dbReference>
<dbReference type="InterPro" id="IPR017972">
    <property type="entry name" value="Cyt_P450_CS"/>
</dbReference>
<dbReference type="STRING" id="34475.A0A4Y9XMR7"/>
<evidence type="ECO:0008006" key="17">
    <source>
        <dbReference type="Google" id="ProtNLM"/>
    </source>
</evidence>
<dbReference type="GO" id="GO:0016020">
    <property type="term" value="C:membrane"/>
    <property type="evidence" value="ECO:0007669"/>
    <property type="project" value="UniProtKB-SubCell"/>
</dbReference>
<evidence type="ECO:0000256" key="10">
    <source>
        <dbReference type="ARBA" id="ARBA00023004"/>
    </source>
</evidence>
<keyword evidence="6" id="KW-0812">Transmembrane</keyword>
<proteinExistence type="inferred from homology"/>
<evidence type="ECO:0000256" key="5">
    <source>
        <dbReference type="ARBA" id="ARBA00022617"/>
    </source>
</evidence>
<accession>A0A4Y9XMR7</accession>
<evidence type="ECO:0000256" key="12">
    <source>
        <dbReference type="ARBA" id="ARBA00023136"/>
    </source>
</evidence>
<evidence type="ECO:0000256" key="8">
    <source>
        <dbReference type="ARBA" id="ARBA00022989"/>
    </source>
</evidence>
<dbReference type="GO" id="GO:0005506">
    <property type="term" value="F:iron ion binding"/>
    <property type="evidence" value="ECO:0007669"/>
    <property type="project" value="InterPro"/>
</dbReference>
<evidence type="ECO:0000256" key="11">
    <source>
        <dbReference type="ARBA" id="ARBA00023033"/>
    </source>
</evidence>
<dbReference type="AlphaFoldDB" id="A0A4Y9XMR7"/>
<keyword evidence="7 13" id="KW-0479">Metal-binding</keyword>
<protein>
    <recommendedName>
        <fullName evidence="17">Cytochrome P450</fullName>
    </recommendedName>
</protein>
<gene>
    <name evidence="15" type="ORF">EVJ58_g10596</name>
</gene>
<sequence length="538" mass="61070">MGVILYDIPRPDFKRDQRTCVGPARYVRSQHRSPKEGGFVPMGYAVKKAYWRLSKRPRCEYLGRKRLPLPPGPPGHWLFGNAPPPPYAYQYYADLTEKYGPVVSLRYGKRIICIVGRYQAATDILIKHSGETMDRPRLIAAFEILSGGLRVVLTPAGDRIKRALHAFLAKDVAENYKPMQTRNAMTYVWDCFTRPEEHMDHSKRYAASIVISLTYGKTTPTSYSDSEVQNINRVARHFGAALRPGAHFVDTYPFLKCIPGYLKHLYRYHEEELVFFHEMIAGVKAKLSRGEASEAFVAYLLKEQQNLRVSDNELAYLAGAMFAAGSDTTASALSVVTMAAALHPEAQARVQAQLDKVAGRDRAPTFEDEDMLPEVTAFFMETARWRPQFASGFAHRATKDIIWVSSEAQTSTKDYVIPAGAEVIGAHWAIARDPDVYPDPERFDPQRWLDEDGQLRKDMRYFRFGFGRRVCVGEHLADNSVFINTALMLWAFNITEDPARPIDPDALTDEANVFPQPYAANFTPRVDRLEELLRRDDE</sequence>
<dbReference type="PANTHER" id="PTHR46300:SF1">
    <property type="entry name" value="P450, PUTATIVE (EUROFUNG)-RELATED"/>
    <property type="match status" value="1"/>
</dbReference>
<feature type="binding site" description="axial binding residue" evidence="13">
    <location>
        <position position="471"/>
    </location>
    <ligand>
        <name>heme</name>
        <dbReference type="ChEBI" id="CHEBI:30413"/>
    </ligand>
    <ligandPart>
        <name>Fe</name>
        <dbReference type="ChEBI" id="CHEBI:18248"/>
    </ligandPart>
</feature>
<dbReference type="PRINTS" id="PR00463">
    <property type="entry name" value="EP450I"/>
</dbReference>
<organism evidence="15 16">
    <name type="scientific">Rhodofomes roseus</name>
    <dbReference type="NCBI Taxonomy" id="34475"/>
    <lineage>
        <taxon>Eukaryota</taxon>
        <taxon>Fungi</taxon>
        <taxon>Dikarya</taxon>
        <taxon>Basidiomycota</taxon>
        <taxon>Agaricomycotina</taxon>
        <taxon>Agaricomycetes</taxon>
        <taxon>Polyporales</taxon>
        <taxon>Rhodofomes</taxon>
    </lineage>
</organism>
<evidence type="ECO:0000256" key="4">
    <source>
        <dbReference type="ARBA" id="ARBA00010617"/>
    </source>
</evidence>
<evidence type="ECO:0000256" key="13">
    <source>
        <dbReference type="PIRSR" id="PIRSR602401-1"/>
    </source>
</evidence>
<dbReference type="PROSITE" id="PS00086">
    <property type="entry name" value="CYTOCHROME_P450"/>
    <property type="match status" value="1"/>
</dbReference>
<dbReference type="CDD" id="cd11065">
    <property type="entry name" value="CYP64-like"/>
    <property type="match status" value="1"/>
</dbReference>
<evidence type="ECO:0000313" key="15">
    <source>
        <dbReference type="EMBL" id="TFY51386.1"/>
    </source>
</evidence>
<dbReference type="GO" id="GO:0004497">
    <property type="term" value="F:monooxygenase activity"/>
    <property type="evidence" value="ECO:0007669"/>
    <property type="project" value="UniProtKB-KW"/>
</dbReference>
<dbReference type="GO" id="GO:0016705">
    <property type="term" value="F:oxidoreductase activity, acting on paired donors, with incorporation or reduction of molecular oxygen"/>
    <property type="evidence" value="ECO:0007669"/>
    <property type="project" value="InterPro"/>
</dbReference>
<keyword evidence="10 13" id="KW-0408">Iron</keyword>
<evidence type="ECO:0000256" key="9">
    <source>
        <dbReference type="ARBA" id="ARBA00023002"/>
    </source>
</evidence>
<dbReference type="Gene3D" id="1.10.630.10">
    <property type="entry name" value="Cytochrome P450"/>
    <property type="match status" value="1"/>
</dbReference>
<keyword evidence="11 14" id="KW-0503">Monooxygenase</keyword>
<evidence type="ECO:0000256" key="3">
    <source>
        <dbReference type="ARBA" id="ARBA00005179"/>
    </source>
</evidence>
<dbReference type="Proteomes" id="UP000298390">
    <property type="component" value="Unassembled WGS sequence"/>
</dbReference>
<comment type="cofactor">
    <cofactor evidence="1 13">
        <name>heme</name>
        <dbReference type="ChEBI" id="CHEBI:30413"/>
    </cofactor>
</comment>
<evidence type="ECO:0000256" key="2">
    <source>
        <dbReference type="ARBA" id="ARBA00004370"/>
    </source>
</evidence>